<dbReference type="Gene3D" id="1.50.10.10">
    <property type="match status" value="1"/>
</dbReference>
<evidence type="ECO:0000256" key="8">
    <source>
        <dbReference type="PROSITE-ProRule" id="PRU10060"/>
    </source>
</evidence>
<evidence type="ECO:0000256" key="6">
    <source>
        <dbReference type="ARBA" id="ARBA00023295"/>
    </source>
</evidence>
<reference evidence="11 12" key="1">
    <citation type="submission" date="2016-03" db="EMBL/GenBank/DDBJ databases">
        <title>Whole genome sequencing of Grifola frondosa 9006-11.</title>
        <authorList>
            <person name="Min B."/>
            <person name="Park H."/>
            <person name="Kim J.-G."/>
            <person name="Cho H."/>
            <person name="Oh Y.-L."/>
            <person name="Kong W.-S."/>
            <person name="Choi I.-G."/>
        </authorList>
    </citation>
    <scope>NUCLEOTIDE SEQUENCE [LARGE SCALE GENOMIC DNA]</scope>
    <source>
        <strain evidence="11 12">9006-11</strain>
    </source>
</reference>
<evidence type="ECO:0000256" key="4">
    <source>
        <dbReference type="ARBA" id="ARBA00023001"/>
    </source>
</evidence>
<keyword evidence="5 8" id="KW-0119">Carbohydrate metabolism</keyword>
<evidence type="ECO:0000256" key="9">
    <source>
        <dbReference type="RuleBase" id="RU361166"/>
    </source>
</evidence>
<dbReference type="OrthoDB" id="10257085at2759"/>
<protein>
    <recommendedName>
        <fullName evidence="9">Endoglucanase</fullName>
        <ecNumber evidence="9">3.2.1.4</ecNumber>
    </recommendedName>
</protein>
<feature type="domain" description="Glycoside hydrolase family 9" evidence="10">
    <location>
        <begin position="52"/>
        <end position="518"/>
    </location>
</feature>
<dbReference type="InterPro" id="IPR001701">
    <property type="entry name" value="Glyco_hydro_9"/>
</dbReference>
<dbReference type="OMA" id="NWDSKTP"/>
<evidence type="ECO:0000256" key="2">
    <source>
        <dbReference type="ARBA" id="ARBA00007072"/>
    </source>
</evidence>
<dbReference type="SUPFAM" id="SSF48208">
    <property type="entry name" value="Six-hairpin glycosidases"/>
    <property type="match status" value="1"/>
</dbReference>
<dbReference type="GO" id="GO:0030245">
    <property type="term" value="P:cellulose catabolic process"/>
    <property type="evidence" value="ECO:0007669"/>
    <property type="project" value="UniProtKB-KW"/>
</dbReference>
<evidence type="ECO:0000256" key="5">
    <source>
        <dbReference type="ARBA" id="ARBA00023277"/>
    </source>
</evidence>
<proteinExistence type="inferred from homology"/>
<dbReference type="Pfam" id="PF00759">
    <property type="entry name" value="Glyco_hydro_9"/>
    <property type="match status" value="1"/>
</dbReference>
<keyword evidence="12" id="KW-1185">Reference proteome</keyword>
<accession>A0A1C7MJL9</accession>
<sequence>MYIYLACSLALLLPSPVFSQLALPNPQYTPPDASFGAQPSNTTGTSVNVQWSTLLGNLLYFYDAQRSGKLPSTNRVPWRNNSAVDDGQDVGLDLSGGYYDAGDYMKYSFPLSFSLMSICWNAVDFGQGYDLANQTAYLDDMLRWGLDWLIKAHPSSSTLYVQVGVTDLDNSYWGGDQGIPTPRTSYQINDTSPGTDAAALASAAFAACSALYANHTLNSSAASLQNSSYASTLLSHAQQLYSFAVNATGGQRTYQTSVPASADAYASSGYGDDLTMAALFLTLASDPSSGSGTASTYYADAGAHYYAFDLGSQMQPGDEEVFNWDSATPGAVVLAAQLAHAYPSVVATSNATIGVWQDTAEAYFDAIVAGKGRGYLTGGGLLYYPGDSDEASLNPSLNAAMLLTRYASSGLASTQNKMNSYLAFAQSQVDYALGKNPMTVPYVVGAHPNSPANPHSAISTGASPEDINNIDTVPQQEAYVIYGGVVGGPDAHGQFWDLRGDWAQGEVALDYNAPLLALAAHALVAGTSDPYYMQVTPGSYGAVRPSGYPCDAAVQTGCKHKGLSEGGKIAVGVVNSENVEEFQVLLVDNKLLFLSNSW</sequence>
<feature type="active site" evidence="8">
    <location>
        <position position="497"/>
    </location>
</feature>
<dbReference type="EMBL" id="LUGG01000003">
    <property type="protein sequence ID" value="OBZ76978.1"/>
    <property type="molecule type" value="Genomic_DNA"/>
</dbReference>
<keyword evidence="9" id="KW-0732">Signal</keyword>
<evidence type="ECO:0000256" key="7">
    <source>
        <dbReference type="ARBA" id="ARBA00023326"/>
    </source>
</evidence>
<evidence type="ECO:0000313" key="12">
    <source>
        <dbReference type="Proteomes" id="UP000092993"/>
    </source>
</evidence>
<evidence type="ECO:0000313" key="11">
    <source>
        <dbReference type="EMBL" id="OBZ76978.1"/>
    </source>
</evidence>
<dbReference type="STRING" id="5627.A0A1C7MJL9"/>
<organism evidence="11 12">
    <name type="scientific">Grifola frondosa</name>
    <name type="common">Maitake</name>
    <name type="synonym">Polyporus frondosus</name>
    <dbReference type="NCBI Taxonomy" id="5627"/>
    <lineage>
        <taxon>Eukaryota</taxon>
        <taxon>Fungi</taxon>
        <taxon>Dikarya</taxon>
        <taxon>Basidiomycota</taxon>
        <taxon>Agaricomycotina</taxon>
        <taxon>Agaricomycetes</taxon>
        <taxon>Polyporales</taxon>
        <taxon>Grifolaceae</taxon>
        <taxon>Grifola</taxon>
    </lineage>
</organism>
<comment type="catalytic activity">
    <reaction evidence="1 9">
        <text>Endohydrolysis of (1-&gt;4)-beta-D-glucosidic linkages in cellulose, lichenin and cereal beta-D-glucans.</text>
        <dbReference type="EC" id="3.2.1.4"/>
    </reaction>
</comment>
<evidence type="ECO:0000256" key="1">
    <source>
        <dbReference type="ARBA" id="ARBA00000966"/>
    </source>
</evidence>
<keyword evidence="3 8" id="KW-0378">Hydrolase</keyword>
<keyword evidence="4 9" id="KW-0136">Cellulose degradation</keyword>
<dbReference type="PROSITE" id="PS00698">
    <property type="entry name" value="GH9_3"/>
    <property type="match status" value="1"/>
</dbReference>
<dbReference type="AlphaFoldDB" id="A0A1C7MJL9"/>
<keyword evidence="7 8" id="KW-0624">Polysaccharide degradation</keyword>
<feature type="active site" evidence="8">
    <location>
        <position position="506"/>
    </location>
</feature>
<dbReference type="EC" id="3.2.1.4" evidence="9"/>
<dbReference type="Proteomes" id="UP000092993">
    <property type="component" value="Unassembled WGS sequence"/>
</dbReference>
<comment type="caution">
    <text evidence="11">The sequence shown here is derived from an EMBL/GenBank/DDBJ whole genome shotgun (WGS) entry which is preliminary data.</text>
</comment>
<keyword evidence="6 8" id="KW-0326">Glycosidase</keyword>
<evidence type="ECO:0000256" key="3">
    <source>
        <dbReference type="ARBA" id="ARBA00022801"/>
    </source>
</evidence>
<evidence type="ECO:0000259" key="10">
    <source>
        <dbReference type="Pfam" id="PF00759"/>
    </source>
</evidence>
<feature type="chain" id="PRO_5008810964" description="Endoglucanase" evidence="9">
    <location>
        <begin position="20"/>
        <end position="598"/>
    </location>
</feature>
<name>A0A1C7MJL9_GRIFR</name>
<dbReference type="InterPro" id="IPR033126">
    <property type="entry name" value="Glyco_hydro_9_Asp/Glu_AS"/>
</dbReference>
<dbReference type="InterPro" id="IPR008928">
    <property type="entry name" value="6-hairpin_glycosidase_sf"/>
</dbReference>
<gene>
    <name evidence="11" type="primary">celD</name>
    <name evidence="11" type="ORF">A0H81_03797</name>
</gene>
<dbReference type="GO" id="GO:0008810">
    <property type="term" value="F:cellulase activity"/>
    <property type="evidence" value="ECO:0007669"/>
    <property type="project" value="UniProtKB-EC"/>
</dbReference>
<feature type="signal peptide" evidence="9">
    <location>
        <begin position="1"/>
        <end position="19"/>
    </location>
</feature>
<dbReference type="PANTHER" id="PTHR22298">
    <property type="entry name" value="ENDO-1,4-BETA-GLUCANASE"/>
    <property type="match status" value="1"/>
</dbReference>
<comment type="similarity">
    <text evidence="2 8 9">Belongs to the glycosyl hydrolase 9 (cellulase E) family.</text>
</comment>
<dbReference type="InterPro" id="IPR012341">
    <property type="entry name" value="6hp_glycosidase-like_sf"/>
</dbReference>